<protein>
    <submittedName>
        <fullName evidence="1">Glycosyl hydrolase</fullName>
    </submittedName>
</protein>
<keyword evidence="1" id="KW-0378">Hydrolase</keyword>
<dbReference type="AlphaFoldDB" id="A0ABD4KTQ5"/>
<evidence type="ECO:0000313" key="1">
    <source>
        <dbReference type="EMBL" id="MBF4274805.1"/>
    </source>
</evidence>
<gene>
    <name evidence="1" type="ORF">EAY07_22930</name>
</gene>
<name>A0ABD4KTQ5_VIBAN</name>
<feature type="non-terminal residue" evidence="1">
    <location>
        <position position="94"/>
    </location>
</feature>
<organism evidence="1 2">
    <name type="scientific">Vibrio anguillarum</name>
    <name type="common">Listonella anguillarum</name>
    <dbReference type="NCBI Taxonomy" id="55601"/>
    <lineage>
        <taxon>Bacteria</taxon>
        <taxon>Pseudomonadati</taxon>
        <taxon>Pseudomonadota</taxon>
        <taxon>Gammaproteobacteria</taxon>
        <taxon>Vibrionales</taxon>
        <taxon>Vibrionaceae</taxon>
        <taxon>Vibrio</taxon>
    </lineage>
</organism>
<comment type="caution">
    <text evidence="1">The sequence shown here is derived from an EMBL/GenBank/DDBJ whole genome shotgun (WGS) entry which is preliminary data.</text>
</comment>
<sequence>LIGASHVYLFGRDLLSEQDVSDFWALKTWYFEQPQWTASNEALKELKPLIKGKDFLSRYHKRLLIEEVNNGLNSWIKESPSNNEAGIASQYQAA</sequence>
<dbReference type="Proteomes" id="UP000722957">
    <property type="component" value="Unassembled WGS sequence"/>
</dbReference>
<dbReference type="EMBL" id="RDOM01000571">
    <property type="protein sequence ID" value="MBF4274805.1"/>
    <property type="molecule type" value="Genomic_DNA"/>
</dbReference>
<evidence type="ECO:0000313" key="2">
    <source>
        <dbReference type="Proteomes" id="UP000722957"/>
    </source>
</evidence>
<proteinExistence type="predicted"/>
<accession>A0ABD4KTQ5</accession>
<feature type="non-terminal residue" evidence="1">
    <location>
        <position position="1"/>
    </location>
</feature>
<dbReference type="GO" id="GO:0016787">
    <property type="term" value="F:hydrolase activity"/>
    <property type="evidence" value="ECO:0007669"/>
    <property type="project" value="UniProtKB-KW"/>
</dbReference>
<reference evidence="1 2" key="1">
    <citation type="journal article" date="2021" name="PeerJ">
        <title>Analysis of 44 Vibrio anguillarum genomes reveals high genetic diversity.</title>
        <authorList>
            <person name="Hansen M.J."/>
            <person name="Dalsgaard I."/>
        </authorList>
    </citation>
    <scope>NUCLEOTIDE SEQUENCE [LARGE SCALE GENOMIC DNA]</scope>
    <source>
        <strain evidence="1 2">17-16730-2A</strain>
    </source>
</reference>